<dbReference type="Proteomes" id="UP000474777">
    <property type="component" value="Unassembled WGS sequence"/>
</dbReference>
<protein>
    <recommendedName>
        <fullName evidence="3">VWFA domain-containing protein</fullName>
    </recommendedName>
</protein>
<accession>A0A6B3LK72</accession>
<evidence type="ECO:0000313" key="2">
    <source>
        <dbReference type="Proteomes" id="UP000474777"/>
    </source>
</evidence>
<proteinExistence type="predicted"/>
<comment type="caution">
    <text evidence="1">The sequence shown here is derived from an EMBL/GenBank/DDBJ whole genome shotgun (WGS) entry which is preliminary data.</text>
</comment>
<organism evidence="1 2">
    <name type="scientific">Pontibacter burrus</name>
    <dbReference type="NCBI Taxonomy" id="2704466"/>
    <lineage>
        <taxon>Bacteria</taxon>
        <taxon>Pseudomonadati</taxon>
        <taxon>Bacteroidota</taxon>
        <taxon>Cytophagia</taxon>
        <taxon>Cytophagales</taxon>
        <taxon>Hymenobacteraceae</taxon>
        <taxon>Pontibacter</taxon>
    </lineage>
</organism>
<sequence length="298" mass="34228">MKNRLAIFIVALLLFGCQTETDKVETSAGKSTSTVQPDLLNISIVLDLSDRVVQPMQPSQSERDIQIVSKITEIFKNNMKAKGAFQAKDKIRVLFTPTPKDPNINNIANSLSVDLTKLDNKGKKEVYDNITTTFTQGLEEIYAQAISTKNWPGSDIWRFFKYDAKELCIDPDPQYRNVLVIVTDGYLYHSQSKDRQANKTAFITANFFQKEGFRNNSNWKEKFENENYGLIASDQSYENLDVMVLEINPSPAHKNDEDIIRTYLGKWFDEMKVEDKALYNTDLPSNTEKRIESFFRSK</sequence>
<dbReference type="RefSeq" id="WP_163913330.1">
    <property type="nucleotide sequence ID" value="NZ_JAAGWD010000002.1"/>
</dbReference>
<dbReference type="EMBL" id="JAAGWD010000002">
    <property type="protein sequence ID" value="NEM97179.1"/>
    <property type="molecule type" value="Genomic_DNA"/>
</dbReference>
<evidence type="ECO:0000313" key="1">
    <source>
        <dbReference type="EMBL" id="NEM97179.1"/>
    </source>
</evidence>
<evidence type="ECO:0008006" key="3">
    <source>
        <dbReference type="Google" id="ProtNLM"/>
    </source>
</evidence>
<name>A0A6B3LK72_9BACT</name>
<dbReference type="PROSITE" id="PS51257">
    <property type="entry name" value="PROKAR_LIPOPROTEIN"/>
    <property type="match status" value="1"/>
</dbReference>
<reference evidence="1 2" key="1">
    <citation type="submission" date="2020-02" db="EMBL/GenBank/DDBJ databases">
        <authorList>
            <person name="Kim M.K."/>
        </authorList>
    </citation>
    <scope>NUCLEOTIDE SEQUENCE [LARGE SCALE GENOMIC DNA]</scope>
    <source>
        <strain evidence="1 2">BT327</strain>
    </source>
</reference>
<dbReference type="AlphaFoldDB" id="A0A6B3LK72"/>
<keyword evidence="2" id="KW-1185">Reference proteome</keyword>
<gene>
    <name evidence="1" type="ORF">GXP69_05700</name>
</gene>